<dbReference type="OrthoDB" id="2432695at2759"/>
<comment type="caution">
    <text evidence="6">The sequence shown here is derived from an EMBL/GenBank/DDBJ whole genome shotgun (WGS) entry which is preliminary data.</text>
</comment>
<feature type="non-terminal residue" evidence="6">
    <location>
        <position position="1"/>
    </location>
</feature>
<dbReference type="GO" id="GO:0008270">
    <property type="term" value="F:zinc ion binding"/>
    <property type="evidence" value="ECO:0007669"/>
    <property type="project" value="UniProtKB-KW"/>
</dbReference>
<dbReference type="InterPro" id="IPR012337">
    <property type="entry name" value="RNaseH-like_sf"/>
</dbReference>
<dbReference type="Proteomes" id="UP001153678">
    <property type="component" value="Unassembled WGS sequence"/>
</dbReference>
<dbReference type="EMBL" id="CAMKVN010009383">
    <property type="protein sequence ID" value="CAI2193314.1"/>
    <property type="molecule type" value="Genomic_DNA"/>
</dbReference>
<evidence type="ECO:0000256" key="4">
    <source>
        <dbReference type="ARBA" id="ARBA00022833"/>
    </source>
</evidence>
<keyword evidence="5" id="KW-0539">Nucleus</keyword>
<dbReference type="SUPFAM" id="SSF53098">
    <property type="entry name" value="Ribonuclease H-like"/>
    <property type="match status" value="1"/>
</dbReference>
<dbReference type="PANTHER" id="PTHR46481">
    <property type="entry name" value="ZINC FINGER BED DOMAIN-CONTAINING PROTEIN 4"/>
    <property type="match status" value="1"/>
</dbReference>
<dbReference type="PANTHER" id="PTHR46481:SF10">
    <property type="entry name" value="ZINC FINGER BED DOMAIN-CONTAINING PROTEIN 39"/>
    <property type="match status" value="1"/>
</dbReference>
<gene>
    <name evidence="6" type="ORF">FWILDA_LOCUS16013</name>
</gene>
<evidence type="ECO:0000256" key="2">
    <source>
        <dbReference type="ARBA" id="ARBA00022723"/>
    </source>
</evidence>
<accession>A0A9W4T565</accession>
<feature type="non-terminal residue" evidence="6">
    <location>
        <position position="355"/>
    </location>
</feature>
<dbReference type="AlphaFoldDB" id="A0A9W4T565"/>
<dbReference type="GO" id="GO:0005634">
    <property type="term" value="C:nucleus"/>
    <property type="evidence" value="ECO:0007669"/>
    <property type="project" value="UniProtKB-SubCell"/>
</dbReference>
<organism evidence="6 7">
    <name type="scientific">Funneliformis geosporum</name>
    <dbReference type="NCBI Taxonomy" id="1117311"/>
    <lineage>
        <taxon>Eukaryota</taxon>
        <taxon>Fungi</taxon>
        <taxon>Fungi incertae sedis</taxon>
        <taxon>Mucoromycota</taxon>
        <taxon>Glomeromycotina</taxon>
        <taxon>Glomeromycetes</taxon>
        <taxon>Glomerales</taxon>
        <taxon>Glomeraceae</taxon>
        <taxon>Funneliformis</taxon>
    </lineage>
</organism>
<proteinExistence type="predicted"/>
<reference evidence="6" key="1">
    <citation type="submission" date="2022-08" db="EMBL/GenBank/DDBJ databases">
        <authorList>
            <person name="Kallberg Y."/>
            <person name="Tangrot J."/>
            <person name="Rosling A."/>
        </authorList>
    </citation>
    <scope>NUCLEOTIDE SEQUENCE</scope>
    <source>
        <strain evidence="6">Wild A</strain>
    </source>
</reference>
<comment type="subcellular location">
    <subcellularLocation>
        <location evidence="1">Nucleus</location>
    </subcellularLocation>
</comment>
<evidence type="ECO:0000313" key="6">
    <source>
        <dbReference type="EMBL" id="CAI2193314.1"/>
    </source>
</evidence>
<evidence type="ECO:0000313" key="7">
    <source>
        <dbReference type="Proteomes" id="UP001153678"/>
    </source>
</evidence>
<dbReference type="InterPro" id="IPR052035">
    <property type="entry name" value="ZnF_BED_domain_contain"/>
</dbReference>
<evidence type="ECO:0000256" key="1">
    <source>
        <dbReference type="ARBA" id="ARBA00004123"/>
    </source>
</evidence>
<name>A0A9W4T565_9GLOM</name>
<evidence type="ECO:0000256" key="5">
    <source>
        <dbReference type="ARBA" id="ARBA00023242"/>
    </source>
</evidence>
<keyword evidence="2" id="KW-0479">Metal-binding</keyword>
<protein>
    <submittedName>
        <fullName evidence="6">4593_t:CDS:1</fullName>
    </submittedName>
</protein>
<sequence length="355" mass="41195">TSNAITHLANVHGIVEQGKLHIKSIKSGNIEEMLAAQNQRRWTNSCQHIADRKLTKWILHSTKPIETVNDSFLEDFLCYLNPNYKLPNEKNLKLLIHQSYDWTESTMRELLMSEAKYISFTTDLWTSRAKQGYIGVTASFMDSDFKIYDILLELKYLPYPHKAEHIRDALQTVMRTWNLQEKLIAITTDNGPNMVKAMSYFNNVTRIPCTAHTLQLAIGKGLAPVLILIARAKRLIRFFMYPKQMERLKAVQITLNYDEVLEVVDFTNEVTILDDDEEFEQLENNDNDEVIDPTTKQRIKISQPMPTNGKIEQIKDIISQALNKYWSIQSDIALKAAFLDPRFKHLSFARDEKER</sequence>
<keyword evidence="4" id="KW-0862">Zinc</keyword>
<dbReference type="SUPFAM" id="SSF140996">
    <property type="entry name" value="Hermes dimerisation domain"/>
    <property type="match status" value="1"/>
</dbReference>
<keyword evidence="3" id="KW-0863">Zinc-finger</keyword>
<keyword evidence="7" id="KW-1185">Reference proteome</keyword>
<evidence type="ECO:0000256" key="3">
    <source>
        <dbReference type="ARBA" id="ARBA00022771"/>
    </source>
</evidence>